<reference evidence="5 6" key="1">
    <citation type="submission" date="2021-01" db="EMBL/GenBank/DDBJ databases">
        <title>Diatom-associated Roseobacters Show Island Model of Population Structure.</title>
        <authorList>
            <person name="Qu L."/>
            <person name="Feng X."/>
            <person name="Chen Y."/>
            <person name="Li L."/>
            <person name="Wang X."/>
            <person name="Hu Z."/>
            <person name="Wang H."/>
            <person name="Luo H."/>
        </authorList>
    </citation>
    <scope>NUCLEOTIDE SEQUENCE [LARGE SCALE GENOMIC DNA]</scope>
    <source>
        <strain evidence="5 6">TR60-84</strain>
    </source>
</reference>
<dbReference type="Proteomes" id="UP000732193">
    <property type="component" value="Unassembled WGS sequence"/>
</dbReference>
<dbReference type="GO" id="GO:0003700">
    <property type="term" value="F:DNA-binding transcription factor activity"/>
    <property type="evidence" value="ECO:0007669"/>
    <property type="project" value="TreeGrafter"/>
</dbReference>
<dbReference type="AlphaFoldDB" id="A0AAE2VWT8"/>
<keyword evidence="1" id="KW-0805">Transcription regulation</keyword>
<comment type="caution">
    <text evidence="5">The sequence shown here is derived from an EMBL/GenBank/DDBJ whole genome shotgun (WGS) entry which is preliminary data.</text>
</comment>
<name>A0AAE2VWT8_9RHOB</name>
<dbReference type="Gene3D" id="1.10.260.40">
    <property type="entry name" value="lambda repressor-like DNA-binding domains"/>
    <property type="match status" value="1"/>
</dbReference>
<evidence type="ECO:0000256" key="1">
    <source>
        <dbReference type="ARBA" id="ARBA00023015"/>
    </source>
</evidence>
<dbReference type="Pfam" id="PF01381">
    <property type="entry name" value="HTH_3"/>
    <property type="match status" value="1"/>
</dbReference>
<keyword evidence="6" id="KW-1185">Reference proteome</keyword>
<dbReference type="CDD" id="cd00093">
    <property type="entry name" value="HTH_XRE"/>
    <property type="match status" value="1"/>
</dbReference>
<dbReference type="EMBL" id="JAFBRM010000001">
    <property type="protein sequence ID" value="MBM1712940.1"/>
    <property type="molecule type" value="Genomic_DNA"/>
</dbReference>
<protein>
    <submittedName>
        <fullName evidence="5">Helix-turn-helix domain-containing protein</fullName>
    </submittedName>
</protein>
<dbReference type="InterPro" id="IPR018653">
    <property type="entry name" value="ScfR_C"/>
</dbReference>
<evidence type="ECO:0000313" key="5">
    <source>
        <dbReference type="EMBL" id="MBM1712940.1"/>
    </source>
</evidence>
<gene>
    <name evidence="5" type="ORF">JQV55_05140</name>
</gene>
<dbReference type="PANTHER" id="PTHR46797">
    <property type="entry name" value="HTH-TYPE TRANSCRIPTIONAL REGULATOR"/>
    <property type="match status" value="1"/>
</dbReference>
<dbReference type="SMART" id="SM00530">
    <property type="entry name" value="HTH_XRE"/>
    <property type="match status" value="1"/>
</dbReference>
<organism evidence="5 6">
    <name type="scientific">Sulfitobacter geojensis</name>
    <dbReference type="NCBI Taxonomy" id="1342299"/>
    <lineage>
        <taxon>Bacteria</taxon>
        <taxon>Pseudomonadati</taxon>
        <taxon>Pseudomonadota</taxon>
        <taxon>Alphaproteobacteria</taxon>
        <taxon>Rhodobacterales</taxon>
        <taxon>Roseobacteraceae</taxon>
        <taxon>Sulfitobacter</taxon>
    </lineage>
</organism>
<feature type="domain" description="HTH cro/C1-type" evidence="4">
    <location>
        <begin position="11"/>
        <end position="65"/>
    </location>
</feature>
<dbReference type="RefSeq" id="WP_203241449.1">
    <property type="nucleotide sequence ID" value="NZ_CANKZB010000001.1"/>
</dbReference>
<evidence type="ECO:0000259" key="4">
    <source>
        <dbReference type="PROSITE" id="PS50943"/>
    </source>
</evidence>
<sequence length="431" mass="45566">MAREALTGSRIRERRVMAGMKQADLARLAGISPSYLNLIEHNRRRIGGKLLLNIAGALGVEAQALTDGAEAALIATLREAADAAGLSGDEVTRADEFAGRFPGWADVLAGTAKRATALEQTVEALNDRLAHDPHLAASMHELLSTAAAIRSTAAILAENEALQPEWRNRFHANIDEDSRRLSNSAEAIVAYLDADAQAADAASSPQEEVELYLSAQEFSFAALEQGADNAALIDAMVQDAPQLTSQASKFIAALVLRQVDDDAKVLTLPDLRIAIAQVGTDPLMLANHLRCPLACLLRRMAALPELGAGLVVCDRSGTVIFRKSVEGFTVPRHGACCPLWPLFAALGQPGSVTHARITQPGRADAPFDGFAAAENIANTGYNMAPLRQAVMLLLPAEAGVGPAVPVGSTCRVCPQEHCRARRAPSVMSGGI</sequence>
<evidence type="ECO:0000256" key="3">
    <source>
        <dbReference type="ARBA" id="ARBA00023163"/>
    </source>
</evidence>
<proteinExistence type="predicted"/>
<evidence type="ECO:0000256" key="2">
    <source>
        <dbReference type="ARBA" id="ARBA00023125"/>
    </source>
</evidence>
<dbReference type="GO" id="GO:0003677">
    <property type="term" value="F:DNA binding"/>
    <property type="evidence" value="ECO:0007669"/>
    <property type="project" value="UniProtKB-KW"/>
</dbReference>
<keyword evidence="3" id="KW-0804">Transcription</keyword>
<accession>A0AAE2VWT8</accession>
<dbReference type="SUPFAM" id="SSF47413">
    <property type="entry name" value="lambda repressor-like DNA-binding domains"/>
    <property type="match status" value="1"/>
</dbReference>
<dbReference type="PANTHER" id="PTHR46797:SF23">
    <property type="entry name" value="HTH-TYPE TRANSCRIPTIONAL REGULATOR SUTR"/>
    <property type="match status" value="1"/>
</dbReference>
<dbReference type="InterPro" id="IPR001387">
    <property type="entry name" value="Cro/C1-type_HTH"/>
</dbReference>
<keyword evidence="2" id="KW-0238">DNA-binding</keyword>
<dbReference type="PROSITE" id="PS50943">
    <property type="entry name" value="HTH_CROC1"/>
    <property type="match status" value="1"/>
</dbReference>
<dbReference type="InterPro" id="IPR010982">
    <property type="entry name" value="Lambda_DNA-bd_dom_sf"/>
</dbReference>
<dbReference type="InterPro" id="IPR050807">
    <property type="entry name" value="TransReg_Diox_bact_type"/>
</dbReference>
<dbReference type="Pfam" id="PF09856">
    <property type="entry name" value="ScfRs"/>
    <property type="match status" value="1"/>
</dbReference>
<evidence type="ECO:0000313" key="6">
    <source>
        <dbReference type="Proteomes" id="UP000732193"/>
    </source>
</evidence>
<dbReference type="GO" id="GO:0005829">
    <property type="term" value="C:cytosol"/>
    <property type="evidence" value="ECO:0007669"/>
    <property type="project" value="TreeGrafter"/>
</dbReference>